<gene>
    <name evidence="1" type="ORF">S06H3_65294</name>
</gene>
<comment type="caution">
    <text evidence="1">The sequence shown here is derived from an EMBL/GenBank/DDBJ whole genome shotgun (WGS) entry which is preliminary data.</text>
</comment>
<protein>
    <recommendedName>
        <fullName evidence="2">Beta-lactamase-related domain-containing protein</fullName>
    </recommendedName>
</protein>
<organism evidence="1">
    <name type="scientific">marine sediment metagenome</name>
    <dbReference type="NCBI Taxonomy" id="412755"/>
    <lineage>
        <taxon>unclassified sequences</taxon>
        <taxon>metagenomes</taxon>
        <taxon>ecological metagenomes</taxon>
    </lineage>
</organism>
<feature type="non-terminal residue" evidence="1">
    <location>
        <position position="1"/>
    </location>
</feature>
<evidence type="ECO:0000313" key="1">
    <source>
        <dbReference type="EMBL" id="GAI67164.1"/>
    </source>
</evidence>
<evidence type="ECO:0008006" key="2">
    <source>
        <dbReference type="Google" id="ProtNLM"/>
    </source>
</evidence>
<proteinExistence type="predicted"/>
<sequence length="95" mass="10419">QPGIHEQTERASPCPLERFIMSPMVNKPGHYGLGVLNLDGIIGHGGNYSNAYTSFVGRHRGYDFVILVNGMTRDIETGDFSALSIIQKLIKETGL</sequence>
<dbReference type="AlphaFoldDB" id="X1SHC0"/>
<reference evidence="1" key="1">
    <citation type="journal article" date="2014" name="Front. Microbiol.">
        <title>High frequency of phylogenetically diverse reductive dehalogenase-homologous genes in deep subseafloor sedimentary metagenomes.</title>
        <authorList>
            <person name="Kawai M."/>
            <person name="Futagami T."/>
            <person name="Toyoda A."/>
            <person name="Takaki Y."/>
            <person name="Nishi S."/>
            <person name="Hori S."/>
            <person name="Arai W."/>
            <person name="Tsubouchi T."/>
            <person name="Morono Y."/>
            <person name="Uchiyama I."/>
            <person name="Ito T."/>
            <person name="Fujiyama A."/>
            <person name="Inagaki F."/>
            <person name="Takami H."/>
        </authorList>
    </citation>
    <scope>NUCLEOTIDE SEQUENCE</scope>
    <source>
        <strain evidence="1">Expedition CK06-06</strain>
    </source>
</reference>
<dbReference type="EMBL" id="BARV01043906">
    <property type="protein sequence ID" value="GAI67164.1"/>
    <property type="molecule type" value="Genomic_DNA"/>
</dbReference>
<name>X1SHC0_9ZZZZ</name>
<accession>X1SHC0</accession>